<dbReference type="InterPro" id="IPR000182">
    <property type="entry name" value="GNAT_dom"/>
</dbReference>
<dbReference type="Proteomes" id="UP000570361">
    <property type="component" value="Unassembled WGS sequence"/>
</dbReference>
<keyword evidence="4" id="KW-0689">Ribosomal protein</keyword>
<evidence type="ECO:0000313" key="4">
    <source>
        <dbReference type="EMBL" id="MBB3112035.1"/>
    </source>
</evidence>
<accession>A0A7W5B066</accession>
<gene>
    <name evidence="4" type="ORF">FHS18_004113</name>
</gene>
<keyword evidence="2" id="KW-0012">Acyltransferase</keyword>
<keyword evidence="4" id="KW-0687">Ribonucleoprotein</keyword>
<dbReference type="InterPro" id="IPR050832">
    <property type="entry name" value="Bact_Acetyltransf"/>
</dbReference>
<protein>
    <submittedName>
        <fullName evidence="4">Ribosomal protein S18 acetylase RimI-like enzyme</fullName>
    </submittedName>
</protein>
<dbReference type="InterPro" id="IPR016181">
    <property type="entry name" value="Acyl_CoA_acyltransferase"/>
</dbReference>
<name>A0A7W5B066_9BACL</name>
<dbReference type="CDD" id="cd04301">
    <property type="entry name" value="NAT_SF"/>
    <property type="match status" value="1"/>
</dbReference>
<comment type="caution">
    <text evidence="4">The sequence shown here is derived from an EMBL/GenBank/DDBJ whole genome shotgun (WGS) entry which is preliminary data.</text>
</comment>
<keyword evidence="1" id="KW-0808">Transferase</keyword>
<evidence type="ECO:0000259" key="3">
    <source>
        <dbReference type="PROSITE" id="PS51186"/>
    </source>
</evidence>
<dbReference type="PANTHER" id="PTHR43877">
    <property type="entry name" value="AMINOALKYLPHOSPHONATE N-ACETYLTRANSFERASE-RELATED-RELATED"/>
    <property type="match status" value="1"/>
</dbReference>
<reference evidence="4 5" key="1">
    <citation type="submission" date="2020-08" db="EMBL/GenBank/DDBJ databases">
        <title>Genomic Encyclopedia of Type Strains, Phase III (KMG-III): the genomes of soil and plant-associated and newly described type strains.</title>
        <authorList>
            <person name="Whitman W."/>
        </authorList>
    </citation>
    <scope>NUCLEOTIDE SEQUENCE [LARGE SCALE GENOMIC DNA]</scope>
    <source>
        <strain evidence="4 5">CECT 5862</strain>
    </source>
</reference>
<evidence type="ECO:0000313" key="5">
    <source>
        <dbReference type="Proteomes" id="UP000570361"/>
    </source>
</evidence>
<evidence type="ECO:0000256" key="1">
    <source>
        <dbReference type="ARBA" id="ARBA00022679"/>
    </source>
</evidence>
<organism evidence="4 5">
    <name type="scientific">Paenibacillus phyllosphaerae</name>
    <dbReference type="NCBI Taxonomy" id="274593"/>
    <lineage>
        <taxon>Bacteria</taxon>
        <taxon>Bacillati</taxon>
        <taxon>Bacillota</taxon>
        <taxon>Bacilli</taxon>
        <taxon>Bacillales</taxon>
        <taxon>Paenibacillaceae</taxon>
        <taxon>Paenibacillus</taxon>
    </lineage>
</organism>
<proteinExistence type="predicted"/>
<feature type="domain" description="N-acetyltransferase" evidence="3">
    <location>
        <begin position="4"/>
        <end position="161"/>
    </location>
</feature>
<dbReference type="GO" id="GO:0016747">
    <property type="term" value="F:acyltransferase activity, transferring groups other than amino-acyl groups"/>
    <property type="evidence" value="ECO:0007669"/>
    <property type="project" value="InterPro"/>
</dbReference>
<sequence length="161" mass="17589">MSTIETRLSLGVDAQQLVDIDNSGIWNDSNAPVELAGKTAEEYALQNPPGTQIVATKDGFVCGYVGFRAPTPLPSNQHVTQLDIGVHPDYQGFGVGRKLIEAAKAYAAEQGKHKLSLRVMATNTKAIAFYQSCGFIEQGRLIDEFYVGGRYVDDIMMYVLL</sequence>
<evidence type="ECO:0000256" key="2">
    <source>
        <dbReference type="ARBA" id="ARBA00023315"/>
    </source>
</evidence>
<keyword evidence="5" id="KW-1185">Reference proteome</keyword>
<dbReference type="SUPFAM" id="SSF55729">
    <property type="entry name" value="Acyl-CoA N-acyltransferases (Nat)"/>
    <property type="match status" value="1"/>
</dbReference>
<dbReference type="PROSITE" id="PS51186">
    <property type="entry name" value="GNAT"/>
    <property type="match status" value="1"/>
</dbReference>
<dbReference type="Gene3D" id="3.40.630.30">
    <property type="match status" value="1"/>
</dbReference>
<dbReference type="AlphaFoldDB" id="A0A7W5B066"/>
<dbReference type="GO" id="GO:0005840">
    <property type="term" value="C:ribosome"/>
    <property type="evidence" value="ECO:0007669"/>
    <property type="project" value="UniProtKB-KW"/>
</dbReference>
<dbReference type="PANTHER" id="PTHR43877:SF2">
    <property type="entry name" value="AMINOALKYLPHOSPHONATE N-ACETYLTRANSFERASE-RELATED"/>
    <property type="match status" value="1"/>
</dbReference>
<dbReference type="Pfam" id="PF00583">
    <property type="entry name" value="Acetyltransf_1"/>
    <property type="match status" value="1"/>
</dbReference>
<dbReference type="EMBL" id="JACHXK010000010">
    <property type="protein sequence ID" value="MBB3112035.1"/>
    <property type="molecule type" value="Genomic_DNA"/>
</dbReference>
<dbReference type="RefSeq" id="WP_343060592.1">
    <property type="nucleotide sequence ID" value="NZ_JACHXK010000010.1"/>
</dbReference>